<reference evidence="2 3" key="1">
    <citation type="submission" date="2017-09" db="EMBL/GenBank/DDBJ databases">
        <title>Large-scale bioinformatics analysis of Bacillus genomes uncovers conserved roles of natural products in bacterial physiology.</title>
        <authorList>
            <consortium name="Agbiome Team Llc"/>
            <person name="Bleich R.M."/>
            <person name="Kirk G.J."/>
            <person name="Santa Maria K.C."/>
            <person name="Allen S.E."/>
            <person name="Farag S."/>
            <person name="Shank E.A."/>
            <person name="Bowers A."/>
        </authorList>
    </citation>
    <scope>NUCLEOTIDE SEQUENCE [LARGE SCALE GENOMIC DNA]</scope>
    <source>
        <strain evidence="2 3">AFS003013</strain>
    </source>
</reference>
<evidence type="ECO:0000256" key="1">
    <source>
        <dbReference type="SAM" id="Coils"/>
    </source>
</evidence>
<dbReference type="EMBL" id="NTYW01000062">
    <property type="protein sequence ID" value="PES30701.1"/>
    <property type="molecule type" value="Genomic_DNA"/>
</dbReference>
<accession>A0AAE5P292</accession>
<evidence type="ECO:0000313" key="3">
    <source>
        <dbReference type="Proteomes" id="UP000220341"/>
    </source>
</evidence>
<dbReference type="Proteomes" id="UP000220341">
    <property type="component" value="Unassembled WGS sequence"/>
</dbReference>
<feature type="coiled-coil region" evidence="1">
    <location>
        <begin position="138"/>
        <end position="172"/>
    </location>
</feature>
<organism evidence="2 3">
    <name type="scientific">Priestia megaterium</name>
    <name type="common">Bacillus megaterium</name>
    <dbReference type="NCBI Taxonomy" id="1404"/>
    <lineage>
        <taxon>Bacteria</taxon>
        <taxon>Bacillati</taxon>
        <taxon>Bacillota</taxon>
        <taxon>Bacilli</taxon>
        <taxon>Bacillales</taxon>
        <taxon>Bacillaceae</taxon>
        <taxon>Priestia</taxon>
    </lineage>
</organism>
<dbReference type="RefSeq" id="WP_098278894.1">
    <property type="nucleotide sequence ID" value="NZ_CP058269.1"/>
</dbReference>
<comment type="caution">
    <text evidence="2">The sequence shown here is derived from an EMBL/GenBank/DDBJ whole genome shotgun (WGS) entry which is preliminary data.</text>
</comment>
<dbReference type="AlphaFoldDB" id="A0AAE5P292"/>
<keyword evidence="1" id="KW-0175">Coiled coil</keyword>
<evidence type="ECO:0000313" key="2">
    <source>
        <dbReference type="EMBL" id="PES30701.1"/>
    </source>
</evidence>
<protein>
    <submittedName>
        <fullName evidence="2">Uncharacterized protein</fullName>
    </submittedName>
</protein>
<sequence length="187" mass="21717">MKAFDKTFTKYGIEAYPYYHKDDVYGRIIVKSLPSDDRDENTVFRIIFKVEHCSVHITDIPLIGCENKGYGSVAMRTLIKHSINKGYLGITGLLSYRDKDHISRLISFYAKNSFDIKLNSKKDSGYIQLGLTNPSELLRKLTERITLLEHKLEEQQQKEKNLQATIESLEHNIANESKFVKFLKTYF</sequence>
<name>A0AAE5P292_PRIMG</name>
<gene>
    <name evidence="2" type="ORF">CN497_23790</name>
</gene>
<proteinExistence type="predicted"/>